<dbReference type="SUPFAM" id="SSF53613">
    <property type="entry name" value="Ribokinase-like"/>
    <property type="match status" value="1"/>
</dbReference>
<evidence type="ECO:0000259" key="4">
    <source>
        <dbReference type="Pfam" id="PF00294"/>
    </source>
</evidence>
<dbReference type="PROSITE" id="PS00584">
    <property type="entry name" value="PFKB_KINASES_2"/>
    <property type="match status" value="1"/>
</dbReference>
<dbReference type="PANTHER" id="PTHR43085">
    <property type="entry name" value="HEXOKINASE FAMILY MEMBER"/>
    <property type="match status" value="1"/>
</dbReference>
<dbReference type="InterPro" id="IPR050306">
    <property type="entry name" value="PfkB_Carbo_kinase"/>
</dbReference>
<evidence type="ECO:0000256" key="1">
    <source>
        <dbReference type="ARBA" id="ARBA00010688"/>
    </source>
</evidence>
<dbReference type="CDD" id="cd01166">
    <property type="entry name" value="KdgK"/>
    <property type="match status" value="1"/>
</dbReference>
<evidence type="ECO:0000313" key="5">
    <source>
        <dbReference type="EMBL" id="EAR50506.1"/>
    </source>
</evidence>
<organism evidence="5 6">
    <name type="scientific">Oceanicola granulosus (strain ATCC BAA-861 / DSM 15982 / KCTC 12143 / HTCC2516)</name>
    <dbReference type="NCBI Taxonomy" id="314256"/>
    <lineage>
        <taxon>Bacteria</taxon>
        <taxon>Pseudomonadati</taxon>
        <taxon>Pseudomonadota</taxon>
        <taxon>Alphaproteobacteria</taxon>
        <taxon>Rhodobacterales</taxon>
        <taxon>Roseobacteraceae</taxon>
        <taxon>Oceanicola</taxon>
    </lineage>
</organism>
<proteinExistence type="inferred from homology"/>
<dbReference type="GO" id="GO:0008673">
    <property type="term" value="F:2-dehydro-3-deoxygluconokinase activity"/>
    <property type="evidence" value="ECO:0007669"/>
    <property type="project" value="TreeGrafter"/>
</dbReference>
<dbReference type="InterPro" id="IPR029056">
    <property type="entry name" value="Ribokinase-like"/>
</dbReference>
<evidence type="ECO:0000313" key="6">
    <source>
        <dbReference type="Proteomes" id="UP000003635"/>
    </source>
</evidence>
<evidence type="ECO:0000256" key="3">
    <source>
        <dbReference type="ARBA" id="ARBA00022777"/>
    </source>
</evidence>
<keyword evidence="2" id="KW-0808">Transferase</keyword>
<protein>
    <submittedName>
        <fullName evidence="5">2-dehydro-3-deoxygluconokinase</fullName>
    </submittedName>
</protein>
<dbReference type="GO" id="GO:0042840">
    <property type="term" value="P:D-glucuronate catabolic process"/>
    <property type="evidence" value="ECO:0007669"/>
    <property type="project" value="TreeGrafter"/>
</dbReference>
<dbReference type="HOGENOM" id="CLU_027634_8_0_5"/>
<name>Q2CCW7_OCEGH</name>
<reference evidence="5 6" key="1">
    <citation type="journal article" date="2010" name="J. Bacteriol.">
        <title>Genome sequences of Oceanicola granulosus HTCC2516(T) and Oceanicola batsensis HTCC2597(TDelta).</title>
        <authorList>
            <person name="Thrash J.C."/>
            <person name="Cho J.C."/>
            <person name="Vergin K.L."/>
            <person name="Giovannoni S.J."/>
        </authorList>
    </citation>
    <scope>NUCLEOTIDE SEQUENCE [LARGE SCALE GENOMIC DNA]</scope>
    <source>
        <strain evidence="6">ATCC BAA-861 / DSM 15982 / KCTC 12143 / HTCC2516</strain>
    </source>
</reference>
<gene>
    <name evidence="5" type="ORF">OG2516_09685</name>
</gene>
<accession>Q2CCW7</accession>
<evidence type="ECO:0000256" key="2">
    <source>
        <dbReference type="ARBA" id="ARBA00022679"/>
    </source>
</evidence>
<dbReference type="EMBL" id="AAOT01000027">
    <property type="protein sequence ID" value="EAR50506.1"/>
    <property type="molecule type" value="Genomic_DNA"/>
</dbReference>
<dbReference type="InterPro" id="IPR002173">
    <property type="entry name" value="Carboh/pur_kinase_PfkB_CS"/>
</dbReference>
<dbReference type="GO" id="GO:0006974">
    <property type="term" value="P:DNA damage response"/>
    <property type="evidence" value="ECO:0007669"/>
    <property type="project" value="TreeGrafter"/>
</dbReference>
<feature type="domain" description="Carbohydrate kinase PfkB" evidence="4">
    <location>
        <begin position="11"/>
        <end position="281"/>
    </location>
</feature>
<comment type="similarity">
    <text evidence="1">Belongs to the carbohydrate kinase PfkB family.</text>
</comment>
<keyword evidence="6" id="KW-1185">Reference proteome</keyword>
<dbReference type="AlphaFoldDB" id="Q2CCW7"/>
<dbReference type="GO" id="GO:0005829">
    <property type="term" value="C:cytosol"/>
    <property type="evidence" value="ECO:0007669"/>
    <property type="project" value="TreeGrafter"/>
</dbReference>
<keyword evidence="3 5" id="KW-0418">Kinase</keyword>
<dbReference type="Gene3D" id="3.40.1190.20">
    <property type="match status" value="1"/>
</dbReference>
<dbReference type="PANTHER" id="PTHR43085:SF15">
    <property type="entry name" value="2-DEHYDRO-3-DEOXYGLUCONOKINASE"/>
    <property type="match status" value="1"/>
</dbReference>
<dbReference type="Proteomes" id="UP000003635">
    <property type="component" value="Unassembled WGS sequence"/>
</dbReference>
<dbReference type="STRING" id="314256.OG2516_09685"/>
<dbReference type="eggNOG" id="COG0524">
    <property type="taxonomic scope" value="Bacteria"/>
</dbReference>
<dbReference type="GO" id="GO:0019698">
    <property type="term" value="P:D-galacturonate catabolic process"/>
    <property type="evidence" value="ECO:0007669"/>
    <property type="project" value="TreeGrafter"/>
</dbReference>
<dbReference type="Pfam" id="PF00294">
    <property type="entry name" value="PfkB"/>
    <property type="match status" value="1"/>
</dbReference>
<dbReference type="InterPro" id="IPR011611">
    <property type="entry name" value="PfkB_dom"/>
</dbReference>
<comment type="caution">
    <text evidence="5">The sequence shown here is derived from an EMBL/GenBank/DDBJ whole genome shotgun (WGS) entry which is preliminary data.</text>
</comment>
<sequence>MIELSGDETRGWALGVAGDTLNTAWYARQALGDDWRIDYVTRIGTDRFSERIAAFCEAENIGTRHVSRDPMRGAGLYAISLDADGERSFTYWRGESAARHLADEALALDAAFDGADMIYFSGITLAILAPDARARLLERIDSSGAPCAFDTNYRPRLWETAGAAREWITRAATVARIVLPSADDDAACFNDAHAHATADRYATLGVPEVVVKSGGGALHLRFDNDAFVIDDLPRVTPVDTTGAGDSFSAGYLAARLTGANCLDAARAGHDVAMRAVQGPGALVRMENGQ</sequence>